<comment type="caution">
    <text evidence="2">The sequence shown here is derived from an EMBL/GenBank/DDBJ whole genome shotgun (WGS) entry which is preliminary data.</text>
</comment>
<feature type="region of interest" description="Disordered" evidence="1">
    <location>
        <begin position="492"/>
        <end position="570"/>
    </location>
</feature>
<evidence type="ECO:0000313" key="2">
    <source>
        <dbReference type="EMBL" id="GBP85432.1"/>
    </source>
</evidence>
<feature type="region of interest" description="Disordered" evidence="1">
    <location>
        <begin position="612"/>
        <end position="647"/>
    </location>
</feature>
<evidence type="ECO:0000313" key="3">
    <source>
        <dbReference type="Proteomes" id="UP000299102"/>
    </source>
</evidence>
<dbReference type="Proteomes" id="UP000299102">
    <property type="component" value="Unassembled WGS sequence"/>
</dbReference>
<name>A0A4C1ZDH1_EUMVA</name>
<feature type="region of interest" description="Disordered" evidence="1">
    <location>
        <begin position="436"/>
        <end position="469"/>
    </location>
</feature>
<feature type="compositionally biased region" description="Polar residues" evidence="1">
    <location>
        <begin position="135"/>
        <end position="144"/>
    </location>
</feature>
<organism evidence="2 3">
    <name type="scientific">Eumeta variegata</name>
    <name type="common">Bagworm moth</name>
    <name type="synonym">Eumeta japonica</name>
    <dbReference type="NCBI Taxonomy" id="151549"/>
    <lineage>
        <taxon>Eukaryota</taxon>
        <taxon>Metazoa</taxon>
        <taxon>Ecdysozoa</taxon>
        <taxon>Arthropoda</taxon>
        <taxon>Hexapoda</taxon>
        <taxon>Insecta</taxon>
        <taxon>Pterygota</taxon>
        <taxon>Neoptera</taxon>
        <taxon>Endopterygota</taxon>
        <taxon>Lepidoptera</taxon>
        <taxon>Glossata</taxon>
        <taxon>Ditrysia</taxon>
        <taxon>Tineoidea</taxon>
        <taxon>Psychidae</taxon>
        <taxon>Oiketicinae</taxon>
        <taxon>Eumeta</taxon>
    </lineage>
</organism>
<feature type="compositionally biased region" description="Low complexity" evidence="1">
    <location>
        <begin position="209"/>
        <end position="233"/>
    </location>
</feature>
<feature type="region of interest" description="Disordered" evidence="1">
    <location>
        <begin position="49"/>
        <end position="290"/>
    </location>
</feature>
<feature type="compositionally biased region" description="Pro residues" evidence="1">
    <location>
        <begin position="496"/>
        <end position="515"/>
    </location>
</feature>
<accession>A0A4C1ZDH1</accession>
<feature type="compositionally biased region" description="Basic and acidic residues" evidence="1">
    <location>
        <begin position="532"/>
        <end position="541"/>
    </location>
</feature>
<feature type="compositionally biased region" description="Low complexity" evidence="1">
    <location>
        <begin position="62"/>
        <end position="86"/>
    </location>
</feature>
<sequence>MNVKDGVPKPRVGMCLPLVLLPPSPPQSRPHPPLLHRLKLITMRIAINEREEREQRDRRQMSQRSAAPVPRPASSAAPAIVPSSQPGQASTAAAPSHHQRPQPHHHKPHHSWPHHKPPHHKPPHDHRHHRPSQSAPPNQVTSVPLASGPPQSVQQELPPVPPPQRTRPPSLFSPENATTPTAAAAAAPRRTQEAPRLPPQRRPPPTHQPQPSAHPHSGHPVHSSHTSHGVTHADPMVTHRPPVSPPHQRKRPPDAGTSTATAVVREMQPKLSPMLSPFSSPPKESAPSAPQSLLLRIVSTGHDSQRPHPPSLSSCPWSLDETPGYENVVRDSQRAAAAAARVDWTPPRRVSMYLHLRHHRPHREKSPAPLTYGAPMPPAAVLPPEREVKREPHSEYKPALAVPPAAPAAAPVAPAPPRGCRANETQKTRIANDVEAPPATLARCGRRQTSLRPARRHSAPAVVPPTPGTLRITIPREKLAASPGLKIKIPKERLAVPPPPPHHQQVAPLPPPAGPPASHHHHGQSSGIKIKISKDVLETSRKRGGPPDAGPPHKMARHNGAPPPHKVSHEWAPPSHAAPLPYYMVRPPPPPPLYYGMPVGVPHEYYFTPMYPPPPAPAAAPAPPPHRPPPPPLPSGPPPAVPPPPPE</sequence>
<dbReference type="AlphaFoldDB" id="A0A4C1ZDH1"/>
<gene>
    <name evidence="2" type="ORF">EVAR_55193_1</name>
</gene>
<keyword evidence="3" id="KW-1185">Reference proteome</keyword>
<dbReference type="EMBL" id="BGZK01001736">
    <property type="protein sequence ID" value="GBP85432.1"/>
    <property type="molecule type" value="Genomic_DNA"/>
</dbReference>
<evidence type="ECO:0000256" key="1">
    <source>
        <dbReference type="SAM" id="MobiDB-lite"/>
    </source>
</evidence>
<feature type="compositionally biased region" description="Pro residues" evidence="1">
    <location>
        <begin position="196"/>
        <end position="208"/>
    </location>
</feature>
<proteinExistence type="predicted"/>
<protein>
    <submittedName>
        <fullName evidence="2">Uncharacterized protein</fullName>
    </submittedName>
</protein>
<dbReference type="OrthoDB" id="25002at2759"/>
<feature type="compositionally biased region" description="Basic and acidic residues" evidence="1">
    <location>
        <begin position="49"/>
        <end position="60"/>
    </location>
</feature>
<reference evidence="2 3" key="1">
    <citation type="journal article" date="2019" name="Commun. Biol.">
        <title>The bagworm genome reveals a unique fibroin gene that provides high tensile strength.</title>
        <authorList>
            <person name="Kono N."/>
            <person name="Nakamura H."/>
            <person name="Ohtoshi R."/>
            <person name="Tomita M."/>
            <person name="Numata K."/>
            <person name="Arakawa K."/>
        </authorList>
    </citation>
    <scope>NUCLEOTIDE SEQUENCE [LARGE SCALE GENOMIC DNA]</scope>
</reference>
<feature type="compositionally biased region" description="Low complexity" evidence="1">
    <location>
        <begin position="269"/>
        <end position="290"/>
    </location>
</feature>
<feature type="compositionally biased region" description="Basic residues" evidence="1">
    <location>
        <begin position="97"/>
        <end position="131"/>
    </location>
</feature>
<feature type="compositionally biased region" description="Low complexity" evidence="1">
    <location>
        <begin position="177"/>
        <end position="189"/>
    </location>
</feature>